<evidence type="ECO:0000259" key="9">
    <source>
        <dbReference type="SMART" id="SM00845"/>
    </source>
</evidence>
<comment type="similarity">
    <text evidence="1 8">Belongs to the GatB/GatE family. GatB subfamily.</text>
</comment>
<comment type="subcellular location">
    <subcellularLocation>
        <location evidence="8">Mitochondrion</location>
    </subcellularLocation>
</comment>
<dbReference type="SUPFAM" id="SSF55931">
    <property type="entry name" value="Glutamine synthetase/guanido kinase"/>
    <property type="match status" value="1"/>
</dbReference>
<evidence type="ECO:0000256" key="6">
    <source>
        <dbReference type="ARBA" id="ARBA00047380"/>
    </source>
</evidence>
<dbReference type="InterPro" id="IPR003789">
    <property type="entry name" value="Asn/Gln_tRNA_amidoTrase-B-like"/>
</dbReference>
<evidence type="ECO:0000313" key="11">
    <source>
        <dbReference type="Proteomes" id="UP001230051"/>
    </source>
</evidence>
<gene>
    <name evidence="10" type="primary">gatb</name>
    <name evidence="8" type="synonym">GATB</name>
    <name evidence="8" type="synonym">PET112</name>
    <name evidence="8" type="synonym">PET112L</name>
    <name evidence="10" type="ORF">AOXY_G565</name>
</gene>
<dbReference type="GO" id="GO:0030956">
    <property type="term" value="C:glutamyl-tRNA(Gln) amidotransferase complex"/>
    <property type="evidence" value="ECO:0007669"/>
    <property type="project" value="UniProtKB-UniRule"/>
</dbReference>
<keyword evidence="8" id="KW-0496">Mitochondrion</keyword>
<evidence type="ECO:0000256" key="7">
    <source>
        <dbReference type="ARBA" id="ARBA00047913"/>
    </source>
</evidence>
<dbReference type="Proteomes" id="UP001230051">
    <property type="component" value="Unassembled WGS sequence"/>
</dbReference>
<dbReference type="InterPro" id="IPR018027">
    <property type="entry name" value="Asn/Gln_amidotransferase"/>
</dbReference>
<evidence type="ECO:0000256" key="1">
    <source>
        <dbReference type="ARBA" id="ARBA00005306"/>
    </source>
</evidence>
<dbReference type="FunFam" id="1.10.10.410:FF:000001">
    <property type="entry name" value="Aspartyl/glutamyl-tRNA(Asn/Gln) amidotransferase subunit B"/>
    <property type="match status" value="1"/>
</dbReference>
<dbReference type="InterPro" id="IPR017959">
    <property type="entry name" value="Asn/Gln-tRNA_amidoTrfase_suB/E"/>
</dbReference>
<dbReference type="AlphaFoldDB" id="A0AAD8GK53"/>
<name>A0AAD8GK53_ACIOX</name>
<dbReference type="GO" id="GO:0005739">
    <property type="term" value="C:mitochondrion"/>
    <property type="evidence" value="ECO:0007669"/>
    <property type="project" value="UniProtKB-SubCell"/>
</dbReference>
<dbReference type="SMART" id="SM00845">
    <property type="entry name" value="GatB_Yqey"/>
    <property type="match status" value="1"/>
</dbReference>
<dbReference type="Gene3D" id="1.10.10.410">
    <property type="match status" value="1"/>
</dbReference>
<dbReference type="NCBIfam" id="TIGR00133">
    <property type="entry name" value="gatB"/>
    <property type="match status" value="1"/>
</dbReference>
<organism evidence="10 11">
    <name type="scientific">Acipenser oxyrinchus oxyrinchus</name>
    <dbReference type="NCBI Taxonomy" id="40147"/>
    <lineage>
        <taxon>Eukaryota</taxon>
        <taxon>Metazoa</taxon>
        <taxon>Chordata</taxon>
        <taxon>Craniata</taxon>
        <taxon>Vertebrata</taxon>
        <taxon>Euteleostomi</taxon>
        <taxon>Actinopterygii</taxon>
        <taxon>Chondrostei</taxon>
        <taxon>Acipenseriformes</taxon>
        <taxon>Acipenseridae</taxon>
        <taxon>Acipenser</taxon>
    </lineage>
</organism>
<keyword evidence="5 8" id="KW-0648">Protein biosynthesis</keyword>
<dbReference type="GO" id="GO:0005524">
    <property type="term" value="F:ATP binding"/>
    <property type="evidence" value="ECO:0007669"/>
    <property type="project" value="UniProtKB-KW"/>
</dbReference>
<dbReference type="Pfam" id="PF02934">
    <property type="entry name" value="GatB_N"/>
    <property type="match status" value="1"/>
</dbReference>
<dbReference type="PANTHER" id="PTHR11659">
    <property type="entry name" value="GLUTAMYL-TRNA GLN AMIDOTRANSFERASE SUBUNIT B MITOCHONDRIAL AND PROKARYOTIC PET112-RELATED"/>
    <property type="match status" value="1"/>
</dbReference>
<evidence type="ECO:0000256" key="3">
    <source>
        <dbReference type="ARBA" id="ARBA00022741"/>
    </source>
</evidence>
<dbReference type="NCBIfam" id="NF004014">
    <property type="entry name" value="PRK05477.1-4"/>
    <property type="match status" value="1"/>
</dbReference>
<keyword evidence="11" id="KW-1185">Reference proteome</keyword>
<dbReference type="SUPFAM" id="SSF89095">
    <property type="entry name" value="GatB/YqeY motif"/>
    <property type="match status" value="1"/>
</dbReference>
<protein>
    <recommendedName>
        <fullName evidence="8">Glutamyl-tRNA(Gln) amidotransferase subunit B, mitochondrial</fullName>
        <shortName evidence="8">Glu-AdT subunit B</shortName>
        <ecNumber evidence="8">6.3.5.-</ecNumber>
    </recommendedName>
    <alternativeName>
        <fullName evidence="8">Cytochrome oxidase assembly factor PET112 homolog</fullName>
    </alternativeName>
    <alternativeName>
        <fullName evidence="8">PET112-like</fullName>
    </alternativeName>
</protein>
<accession>A0AAD8GK53</accession>
<reference evidence="10" key="1">
    <citation type="submission" date="2022-02" db="EMBL/GenBank/DDBJ databases">
        <title>Atlantic sturgeon de novo genome assembly.</title>
        <authorList>
            <person name="Stock M."/>
            <person name="Klopp C."/>
            <person name="Guiguen Y."/>
            <person name="Cabau C."/>
            <person name="Parinello H."/>
            <person name="Santidrian Yebra-Pimentel E."/>
            <person name="Kuhl H."/>
            <person name="Dirks R.P."/>
            <person name="Guessner J."/>
            <person name="Wuertz S."/>
            <person name="Du K."/>
            <person name="Schartl M."/>
        </authorList>
    </citation>
    <scope>NUCLEOTIDE SEQUENCE</scope>
    <source>
        <strain evidence="10">STURGEONOMICS-FGT-2020</strain>
        <tissue evidence="10">Whole blood</tissue>
    </source>
</reference>
<comment type="subunit">
    <text evidence="8">Subunit of the heterotrimeric GatCAB amidotransferase (AdT) complex, composed of A (QRSL1), B (GATB) and C (GATC) subunits.</text>
</comment>
<comment type="catalytic activity">
    <reaction evidence="6">
        <text>L-aspartyl-tRNA(Asn) + L-glutamine + ATP + H2O = L-asparaginyl-tRNA(Asn) + L-glutamate + ADP + phosphate + 2 H(+)</text>
        <dbReference type="Rhea" id="RHEA:14513"/>
        <dbReference type="Rhea" id="RHEA-COMP:9674"/>
        <dbReference type="Rhea" id="RHEA-COMP:9677"/>
        <dbReference type="ChEBI" id="CHEBI:15377"/>
        <dbReference type="ChEBI" id="CHEBI:15378"/>
        <dbReference type="ChEBI" id="CHEBI:29985"/>
        <dbReference type="ChEBI" id="CHEBI:30616"/>
        <dbReference type="ChEBI" id="CHEBI:43474"/>
        <dbReference type="ChEBI" id="CHEBI:58359"/>
        <dbReference type="ChEBI" id="CHEBI:78515"/>
        <dbReference type="ChEBI" id="CHEBI:78516"/>
        <dbReference type="ChEBI" id="CHEBI:456216"/>
    </reaction>
</comment>
<dbReference type="InterPro" id="IPR006075">
    <property type="entry name" value="Asn/Gln-tRNA_Trfase_suB/E_cat"/>
</dbReference>
<dbReference type="InterPro" id="IPR023168">
    <property type="entry name" value="GatB_Yqey_C_2"/>
</dbReference>
<feature type="domain" description="Asn/Gln amidotransferase" evidence="9">
    <location>
        <begin position="403"/>
        <end position="552"/>
    </location>
</feature>
<evidence type="ECO:0000256" key="2">
    <source>
        <dbReference type="ARBA" id="ARBA00022598"/>
    </source>
</evidence>
<dbReference type="GO" id="GO:0050567">
    <property type="term" value="F:glutaminyl-tRNA synthase (glutamine-hydrolyzing) activity"/>
    <property type="evidence" value="ECO:0007669"/>
    <property type="project" value="UniProtKB-UniRule"/>
</dbReference>
<keyword evidence="3 8" id="KW-0547">Nucleotide-binding</keyword>
<keyword evidence="2 8" id="KW-0436">Ligase</keyword>
<dbReference type="PANTHER" id="PTHR11659:SF0">
    <property type="entry name" value="GLUTAMYL-TRNA(GLN) AMIDOTRANSFERASE SUBUNIT B, MITOCHONDRIAL"/>
    <property type="match status" value="1"/>
</dbReference>
<comment type="caution">
    <text evidence="10">The sequence shown here is derived from an EMBL/GenBank/DDBJ whole genome shotgun (WGS) entry which is preliminary data.</text>
</comment>
<dbReference type="InterPro" id="IPR004413">
    <property type="entry name" value="GatB"/>
</dbReference>
<dbReference type="Pfam" id="PF02637">
    <property type="entry name" value="GatB_Yqey"/>
    <property type="match status" value="1"/>
</dbReference>
<dbReference type="NCBIfam" id="NF004012">
    <property type="entry name" value="PRK05477.1-2"/>
    <property type="match status" value="1"/>
</dbReference>
<dbReference type="HAMAP" id="MF_00121">
    <property type="entry name" value="GatB"/>
    <property type="match status" value="1"/>
</dbReference>
<evidence type="ECO:0000256" key="5">
    <source>
        <dbReference type="ARBA" id="ARBA00022917"/>
    </source>
</evidence>
<proteinExistence type="inferred from homology"/>
<dbReference type="GO" id="GO:0032543">
    <property type="term" value="P:mitochondrial translation"/>
    <property type="evidence" value="ECO:0007669"/>
    <property type="project" value="UniProtKB-UniRule"/>
</dbReference>
<evidence type="ECO:0000256" key="4">
    <source>
        <dbReference type="ARBA" id="ARBA00022840"/>
    </source>
</evidence>
<evidence type="ECO:0000313" key="10">
    <source>
        <dbReference type="EMBL" id="KAK1175848.1"/>
    </source>
</evidence>
<comment type="function">
    <text evidence="8">Allows the formation of correctly charged Gln-tRNA(Gln) through the transamidation of misacylated Glu-tRNA(Gln) in the mitochondria. The reaction takes place in the presence of glutamine and ATP through an activated gamma-phospho-Glu-tRNA(Gln).</text>
</comment>
<dbReference type="InterPro" id="IPR014746">
    <property type="entry name" value="Gln_synth/guanido_kin_cat_dom"/>
</dbReference>
<evidence type="ECO:0000256" key="8">
    <source>
        <dbReference type="HAMAP-Rule" id="MF_03147"/>
    </source>
</evidence>
<sequence length="553" mass="61686">MAASSVGVCTACTICRLSGRYWFSRTFSYNNNFSSRNVQTTTLHCQSQPQTKRKTDPRKWVGVVGLEIHAQIHSNAKLFSESGVLFAAPPNSLVSYFDASLPGTLPVLNRRCVEAAVMTSLALNCTINKKSLFDRKHYFYADLPAGYQITQQRLPIAVAGSLIYNLLVGQKWNQVVTKTVRIKQIQLEQDSGKSLHDDTRSQTLIDLNRAGVGLMEVVMEPDMCCGEEAAAAVRELQLILQALGTCQGNMAEGQLRVDANVSVHQPGEPLGVRTEVKNINSARFLARAIDYEIQRQTDVLESGGWILNETRSFDYKSGRTTPMRDKEGLQDYRFMPEPNLPPLILYDNKTVPTQADPQQVVNIDQIRERLPELPNVRRSRLVEQYGILPEHSFTLVNEDGLMEYFVSVARETKAEPRKIIGWIIKDLLGLLKQHSLNVSQSPISPMSMAELLNLLEAGTISSSAAKQVFQELWKGAGSSASQIVQKLDLGLLQDHSTLEQICRTVIDSNQEEVRAIRAGNKKVLNKLIGLVQRELKGRADPVQVKTILEEKTL</sequence>
<dbReference type="EC" id="6.3.5.-" evidence="8"/>
<dbReference type="GO" id="GO:0070681">
    <property type="term" value="P:glutaminyl-tRNAGln biosynthesis via transamidation"/>
    <property type="evidence" value="ECO:0007669"/>
    <property type="project" value="UniProtKB-UniRule"/>
</dbReference>
<dbReference type="EMBL" id="JAGXEW010000001">
    <property type="protein sequence ID" value="KAK1175848.1"/>
    <property type="molecule type" value="Genomic_DNA"/>
</dbReference>
<comment type="catalytic activity">
    <reaction evidence="7 8">
        <text>L-glutamyl-tRNA(Gln) + L-glutamine + ATP + H2O = L-glutaminyl-tRNA(Gln) + L-glutamate + ADP + phosphate + H(+)</text>
        <dbReference type="Rhea" id="RHEA:17521"/>
        <dbReference type="Rhea" id="RHEA-COMP:9681"/>
        <dbReference type="Rhea" id="RHEA-COMP:9684"/>
        <dbReference type="ChEBI" id="CHEBI:15377"/>
        <dbReference type="ChEBI" id="CHEBI:15378"/>
        <dbReference type="ChEBI" id="CHEBI:29985"/>
        <dbReference type="ChEBI" id="CHEBI:30616"/>
        <dbReference type="ChEBI" id="CHEBI:43474"/>
        <dbReference type="ChEBI" id="CHEBI:58359"/>
        <dbReference type="ChEBI" id="CHEBI:78520"/>
        <dbReference type="ChEBI" id="CHEBI:78521"/>
        <dbReference type="ChEBI" id="CHEBI:456216"/>
    </reaction>
</comment>
<keyword evidence="4 8" id="KW-0067">ATP-binding</keyword>